<accession>A0A916T7W7</accession>
<reference evidence="3" key="2">
    <citation type="submission" date="2020-09" db="EMBL/GenBank/DDBJ databases">
        <authorList>
            <person name="Sun Q."/>
            <person name="Zhou Y."/>
        </authorList>
    </citation>
    <scope>NUCLEOTIDE SEQUENCE</scope>
    <source>
        <strain evidence="3">CGMCC 1.12426</strain>
    </source>
</reference>
<reference evidence="3" key="1">
    <citation type="journal article" date="2014" name="Int. J. Syst. Evol. Microbiol.">
        <title>Complete genome sequence of Corynebacterium casei LMG S-19264T (=DSM 44701T), isolated from a smear-ripened cheese.</title>
        <authorList>
            <consortium name="US DOE Joint Genome Institute (JGI-PGF)"/>
            <person name="Walter F."/>
            <person name="Albersmeier A."/>
            <person name="Kalinowski J."/>
            <person name="Ruckert C."/>
        </authorList>
    </citation>
    <scope>NUCLEOTIDE SEQUENCE</scope>
    <source>
        <strain evidence="3">CGMCC 1.12426</strain>
    </source>
</reference>
<keyword evidence="2" id="KW-0808">Transferase</keyword>
<dbReference type="GO" id="GO:0032259">
    <property type="term" value="P:methylation"/>
    <property type="evidence" value="ECO:0007669"/>
    <property type="project" value="UniProtKB-KW"/>
</dbReference>
<comment type="caution">
    <text evidence="3">The sequence shown here is derived from an EMBL/GenBank/DDBJ whole genome shotgun (WGS) entry which is preliminary data.</text>
</comment>
<keyword evidence="4" id="KW-1185">Reference proteome</keyword>
<evidence type="ECO:0000256" key="2">
    <source>
        <dbReference type="ARBA" id="ARBA00022679"/>
    </source>
</evidence>
<gene>
    <name evidence="3" type="ORF">GCM10011316_03910</name>
</gene>
<dbReference type="Gene3D" id="3.40.50.12710">
    <property type="match status" value="1"/>
</dbReference>
<dbReference type="PANTHER" id="PTHR12049">
    <property type="entry name" value="PROTEIN ARGININE METHYLTRANSFERASE NDUFAF7, MITOCHONDRIAL"/>
    <property type="match status" value="1"/>
</dbReference>
<dbReference type="InterPro" id="IPR038375">
    <property type="entry name" value="NDUFAF7_sf"/>
</dbReference>
<keyword evidence="1" id="KW-0489">Methyltransferase</keyword>
<dbReference type="EMBL" id="BMFA01000001">
    <property type="protein sequence ID" value="GGB35016.1"/>
    <property type="molecule type" value="Genomic_DNA"/>
</dbReference>
<organism evidence="3 4">
    <name type="scientific">Roseibium aquae</name>
    <dbReference type="NCBI Taxonomy" id="1323746"/>
    <lineage>
        <taxon>Bacteria</taxon>
        <taxon>Pseudomonadati</taxon>
        <taxon>Pseudomonadota</taxon>
        <taxon>Alphaproteobacteria</taxon>
        <taxon>Hyphomicrobiales</taxon>
        <taxon>Stappiaceae</taxon>
        <taxon>Roseibium</taxon>
    </lineage>
</organism>
<dbReference type="InterPro" id="IPR003788">
    <property type="entry name" value="NDUFAF7"/>
</dbReference>
<dbReference type="SUPFAM" id="SSF53335">
    <property type="entry name" value="S-adenosyl-L-methionine-dependent methyltransferases"/>
    <property type="match status" value="1"/>
</dbReference>
<dbReference type="Proteomes" id="UP000605148">
    <property type="component" value="Unassembled WGS sequence"/>
</dbReference>
<dbReference type="AlphaFoldDB" id="A0A916T7W7"/>
<evidence type="ECO:0000313" key="3">
    <source>
        <dbReference type="EMBL" id="GGB35016.1"/>
    </source>
</evidence>
<dbReference type="Pfam" id="PF02636">
    <property type="entry name" value="Methyltransf_28"/>
    <property type="match status" value="1"/>
</dbReference>
<dbReference type="RefSeq" id="WP_150493910.1">
    <property type="nucleotide sequence ID" value="NZ_BMFA01000001.1"/>
</dbReference>
<proteinExistence type="predicted"/>
<dbReference type="PANTHER" id="PTHR12049:SF7">
    <property type="entry name" value="PROTEIN ARGININE METHYLTRANSFERASE NDUFAF7, MITOCHONDRIAL"/>
    <property type="match status" value="1"/>
</dbReference>
<dbReference type="GO" id="GO:0035243">
    <property type="term" value="F:protein-arginine omega-N symmetric methyltransferase activity"/>
    <property type="evidence" value="ECO:0007669"/>
    <property type="project" value="TreeGrafter"/>
</dbReference>
<evidence type="ECO:0000313" key="4">
    <source>
        <dbReference type="Proteomes" id="UP000605148"/>
    </source>
</evidence>
<protein>
    <submittedName>
        <fullName evidence="3">TetR family transcriptional regulator</fullName>
    </submittedName>
</protein>
<dbReference type="OrthoDB" id="9794208at2"/>
<sequence length="367" mass="39173">MTTPLAQTLKARIAATGPVPVADYMAACLSHPEHGYYRNREPFGPSGDFITAPEISQMFGELIGAFCLSAFEKMGAPARFHLIELGPGRGTLMADLLRTARLQPAFLAAATLHLVETSPRLRAIQASSLSQAPLEPRFHDSISTLPDGPLLIVANEFFDALPIHQFIKTPSGWRERLVGLDHQGELTFGIGAAFLPEAEIPRHARAASDGSILETQPASNAICAALSERIANQGGVALFIDYGYTQGTSGDTLQALYKHAFDPVLAHPGEADLTAHVNFEALARSARIAGAMPFAPITQSQFLLGLGLLERAGALGAGKSPALQTAIRDAVERLAAPDQMGDLFKVLAISQDTTPLPPFDKIWTPPQ</sequence>
<evidence type="ECO:0000256" key="1">
    <source>
        <dbReference type="ARBA" id="ARBA00022603"/>
    </source>
</evidence>
<dbReference type="InterPro" id="IPR029063">
    <property type="entry name" value="SAM-dependent_MTases_sf"/>
</dbReference>
<name>A0A916T7W7_9HYPH</name>